<proteinExistence type="predicted"/>
<dbReference type="Proteomes" id="UP000186922">
    <property type="component" value="Unassembled WGS sequence"/>
</dbReference>
<evidence type="ECO:0000313" key="2">
    <source>
        <dbReference type="EMBL" id="GAU89913.1"/>
    </source>
</evidence>
<sequence>MKGVQHSIAYSALVMCAAQLQHTFGPAAQCSKTQSIVNGFYILSSRCLRRRSSFFSFSALPLPTFVLICSSELSEHPKPHGRPSEVSYRGFQISGTKAATR</sequence>
<gene>
    <name evidence="2" type="primary">RvY_02407-1</name>
    <name evidence="2" type="synonym">RvY_02407.1</name>
    <name evidence="2" type="ORF">RvY_02407</name>
</gene>
<feature type="region of interest" description="Disordered" evidence="1">
    <location>
        <begin position="74"/>
        <end position="101"/>
    </location>
</feature>
<protein>
    <submittedName>
        <fullName evidence="2">Uncharacterized protein</fullName>
    </submittedName>
</protein>
<reference evidence="2 3" key="1">
    <citation type="journal article" date="2016" name="Nat. Commun.">
        <title>Extremotolerant tardigrade genome and improved radiotolerance of human cultured cells by tardigrade-unique protein.</title>
        <authorList>
            <person name="Hashimoto T."/>
            <person name="Horikawa D.D."/>
            <person name="Saito Y."/>
            <person name="Kuwahara H."/>
            <person name="Kozuka-Hata H."/>
            <person name="Shin-I T."/>
            <person name="Minakuchi Y."/>
            <person name="Ohishi K."/>
            <person name="Motoyama A."/>
            <person name="Aizu T."/>
            <person name="Enomoto A."/>
            <person name="Kondo K."/>
            <person name="Tanaka S."/>
            <person name="Hara Y."/>
            <person name="Koshikawa S."/>
            <person name="Sagara H."/>
            <person name="Miura T."/>
            <person name="Yokobori S."/>
            <person name="Miyagawa K."/>
            <person name="Suzuki Y."/>
            <person name="Kubo T."/>
            <person name="Oyama M."/>
            <person name="Kohara Y."/>
            <person name="Fujiyama A."/>
            <person name="Arakawa K."/>
            <person name="Katayama T."/>
            <person name="Toyoda A."/>
            <person name="Kunieda T."/>
        </authorList>
    </citation>
    <scope>NUCLEOTIDE SEQUENCE [LARGE SCALE GENOMIC DNA]</scope>
    <source>
        <strain evidence="2 3">YOKOZUNA-1</strain>
    </source>
</reference>
<name>A0A1D1UU53_RAMVA</name>
<keyword evidence="3" id="KW-1185">Reference proteome</keyword>
<comment type="caution">
    <text evidence="2">The sequence shown here is derived from an EMBL/GenBank/DDBJ whole genome shotgun (WGS) entry which is preliminary data.</text>
</comment>
<evidence type="ECO:0000256" key="1">
    <source>
        <dbReference type="SAM" id="MobiDB-lite"/>
    </source>
</evidence>
<organism evidence="2 3">
    <name type="scientific">Ramazzottius varieornatus</name>
    <name type="common">Water bear</name>
    <name type="synonym">Tardigrade</name>
    <dbReference type="NCBI Taxonomy" id="947166"/>
    <lineage>
        <taxon>Eukaryota</taxon>
        <taxon>Metazoa</taxon>
        <taxon>Ecdysozoa</taxon>
        <taxon>Tardigrada</taxon>
        <taxon>Eutardigrada</taxon>
        <taxon>Parachela</taxon>
        <taxon>Hypsibioidea</taxon>
        <taxon>Ramazzottiidae</taxon>
        <taxon>Ramazzottius</taxon>
    </lineage>
</organism>
<dbReference type="AlphaFoldDB" id="A0A1D1UU53"/>
<dbReference type="EMBL" id="BDGG01000001">
    <property type="protein sequence ID" value="GAU89913.1"/>
    <property type="molecule type" value="Genomic_DNA"/>
</dbReference>
<evidence type="ECO:0000313" key="3">
    <source>
        <dbReference type="Proteomes" id="UP000186922"/>
    </source>
</evidence>
<accession>A0A1D1UU53</accession>